<reference evidence="2 3" key="1">
    <citation type="submission" date="2010-12" db="EMBL/GenBank/DDBJ databases">
        <authorList>
            <person name="Muzny D."/>
            <person name="Qin X."/>
            <person name="Deng J."/>
            <person name="Jiang H."/>
            <person name="Liu Y."/>
            <person name="Qu J."/>
            <person name="Song X.-Z."/>
            <person name="Zhang L."/>
            <person name="Thornton R."/>
            <person name="Coyle M."/>
            <person name="Francisco L."/>
            <person name="Jackson L."/>
            <person name="Javaid M."/>
            <person name="Korchina V."/>
            <person name="Kovar C."/>
            <person name="Mata R."/>
            <person name="Mathew T."/>
            <person name="Ngo R."/>
            <person name="Nguyen L."/>
            <person name="Nguyen N."/>
            <person name="Okwuonu G."/>
            <person name="Ongeri F."/>
            <person name="Pham C."/>
            <person name="Simmons D."/>
            <person name="Wilczek-Boney K."/>
            <person name="Hale W."/>
            <person name="Jakkamsetti A."/>
            <person name="Pham P."/>
            <person name="Ruth R."/>
            <person name="San Lucas F."/>
            <person name="Warren J."/>
            <person name="Zhang J."/>
            <person name="Zhao Z."/>
            <person name="Zhou C."/>
            <person name="Zhu D."/>
            <person name="Lee S."/>
            <person name="Bess C."/>
            <person name="Blankenburg K."/>
            <person name="Forbes L."/>
            <person name="Fu Q."/>
            <person name="Gubbala S."/>
            <person name="Hirani K."/>
            <person name="Jayaseelan J.C."/>
            <person name="Lara F."/>
            <person name="Munidasa M."/>
            <person name="Palculict T."/>
            <person name="Patil S."/>
            <person name="Pu L.-L."/>
            <person name="Saada N."/>
            <person name="Tang L."/>
            <person name="Weissenberger G."/>
            <person name="Zhu Y."/>
            <person name="Hemphill L."/>
            <person name="Shang Y."/>
            <person name="Youmans B."/>
            <person name="Ayvaz T."/>
            <person name="Ross M."/>
            <person name="Santibanez J."/>
            <person name="Aqrawi P."/>
            <person name="Gross S."/>
            <person name="Joshi V."/>
            <person name="Fowler G."/>
            <person name="Nazareth L."/>
            <person name="Reid J."/>
            <person name="Worley K."/>
            <person name="Petrosino J."/>
            <person name="Highlander S."/>
            <person name="Gibbs R."/>
        </authorList>
    </citation>
    <scope>NUCLEOTIDE SEQUENCE [LARGE SCALE GENOMIC DNA]</scope>
    <source>
        <strain evidence="2 3">ATCC 23263</strain>
    </source>
</reference>
<accession>E6MEF8</accession>
<dbReference type="STRING" id="887929.HMP0721_0391"/>
<sequence>MQFTYLSLDDFRIVFGHLNGNGNRTTENRGAIPYTTFLDPPFSRIGDSEAQARFKGYHIRVMTLPAAAIPKGKRMTIRFSEPTSSAPNITKSSILSRS</sequence>
<dbReference type="Gene3D" id="3.30.390.30">
    <property type="match status" value="1"/>
</dbReference>
<name>E6MEF8_9FIRM</name>
<feature type="region of interest" description="Disordered" evidence="1">
    <location>
        <begin position="79"/>
        <end position="98"/>
    </location>
</feature>
<evidence type="ECO:0000256" key="1">
    <source>
        <dbReference type="SAM" id="MobiDB-lite"/>
    </source>
</evidence>
<organism evidence="2 3">
    <name type="scientific">Pseudoramibacter alactolyticus ATCC 23263</name>
    <dbReference type="NCBI Taxonomy" id="887929"/>
    <lineage>
        <taxon>Bacteria</taxon>
        <taxon>Bacillati</taxon>
        <taxon>Bacillota</taxon>
        <taxon>Clostridia</taxon>
        <taxon>Eubacteriales</taxon>
        <taxon>Eubacteriaceae</taxon>
        <taxon>Pseudoramibacter</taxon>
    </lineage>
</organism>
<proteinExistence type="predicted"/>
<protein>
    <submittedName>
        <fullName evidence="2">Uncharacterized protein</fullName>
    </submittedName>
</protein>
<dbReference type="SUPFAM" id="SSF55424">
    <property type="entry name" value="FAD/NAD-linked reductases, dimerisation (C-terminal) domain"/>
    <property type="match status" value="1"/>
</dbReference>
<dbReference type="HOGENOM" id="CLU_2331507_0_0_9"/>
<gene>
    <name evidence="2" type="ORF">HMP0721_0391</name>
</gene>
<dbReference type="eggNOG" id="COG1249">
    <property type="taxonomic scope" value="Bacteria"/>
</dbReference>
<dbReference type="AlphaFoldDB" id="E6MEF8"/>
<evidence type="ECO:0000313" key="3">
    <source>
        <dbReference type="Proteomes" id="UP000004754"/>
    </source>
</evidence>
<dbReference type="EMBL" id="AEQN01000007">
    <property type="protein sequence ID" value="EFV02483.1"/>
    <property type="molecule type" value="Genomic_DNA"/>
</dbReference>
<comment type="caution">
    <text evidence="2">The sequence shown here is derived from an EMBL/GenBank/DDBJ whole genome shotgun (WGS) entry which is preliminary data.</text>
</comment>
<feature type="compositionally biased region" description="Polar residues" evidence="1">
    <location>
        <begin position="81"/>
        <end position="98"/>
    </location>
</feature>
<evidence type="ECO:0000313" key="2">
    <source>
        <dbReference type="EMBL" id="EFV02483.1"/>
    </source>
</evidence>
<dbReference type="InterPro" id="IPR016156">
    <property type="entry name" value="FAD/NAD-linked_Rdtase_dimer_sf"/>
</dbReference>
<dbReference type="Proteomes" id="UP000004754">
    <property type="component" value="Unassembled WGS sequence"/>
</dbReference>
<keyword evidence="3" id="KW-1185">Reference proteome</keyword>